<dbReference type="OrthoDB" id="3067625at2759"/>
<dbReference type="AlphaFoldDB" id="A0A5C3EM09"/>
<dbReference type="Pfam" id="PF00589">
    <property type="entry name" value="Phage_integrase"/>
    <property type="match status" value="1"/>
</dbReference>
<feature type="domain" description="Tyr recombinase" evidence="3">
    <location>
        <begin position="265"/>
        <end position="440"/>
    </location>
</feature>
<evidence type="ECO:0000313" key="4">
    <source>
        <dbReference type="EMBL" id="SPO30777.1"/>
    </source>
</evidence>
<dbReference type="PANTHER" id="PTHR34605">
    <property type="entry name" value="PHAGE_INTEGRASE DOMAIN-CONTAINING PROTEIN"/>
    <property type="match status" value="1"/>
</dbReference>
<dbReference type="Gene3D" id="1.10.443.10">
    <property type="entry name" value="Intergrase catalytic core"/>
    <property type="match status" value="1"/>
</dbReference>
<dbReference type="InterPro" id="IPR011010">
    <property type="entry name" value="DNA_brk_join_enz"/>
</dbReference>
<dbReference type="InterPro" id="IPR010998">
    <property type="entry name" value="Integrase_recombinase_N"/>
</dbReference>
<dbReference type="SUPFAM" id="SSF56349">
    <property type="entry name" value="DNA breaking-rejoining enzymes"/>
    <property type="match status" value="1"/>
</dbReference>
<evidence type="ECO:0000256" key="1">
    <source>
        <dbReference type="ARBA" id="ARBA00023125"/>
    </source>
</evidence>
<evidence type="ECO:0000313" key="5">
    <source>
        <dbReference type="Proteomes" id="UP000324022"/>
    </source>
</evidence>
<keyword evidence="5" id="KW-1185">Reference proteome</keyword>
<proteinExistence type="predicted"/>
<gene>
    <name evidence="4" type="ORF">UTRI_05394</name>
</gene>
<dbReference type="InterPro" id="IPR002104">
    <property type="entry name" value="Integrase_catalytic"/>
</dbReference>
<dbReference type="GO" id="GO:0015074">
    <property type="term" value="P:DNA integration"/>
    <property type="evidence" value="ECO:0007669"/>
    <property type="project" value="InterPro"/>
</dbReference>
<evidence type="ECO:0000256" key="2">
    <source>
        <dbReference type="ARBA" id="ARBA00023172"/>
    </source>
</evidence>
<reference evidence="4 5" key="1">
    <citation type="submission" date="2018-03" db="EMBL/GenBank/DDBJ databases">
        <authorList>
            <person name="Guldener U."/>
        </authorList>
    </citation>
    <scope>NUCLEOTIDE SEQUENCE [LARGE SCALE GENOMIC DNA]</scope>
    <source>
        <strain evidence="4 5">NBRC100155</strain>
    </source>
</reference>
<dbReference type="SUPFAM" id="SSF47823">
    <property type="entry name" value="lambda integrase-like, N-terminal domain"/>
    <property type="match status" value="1"/>
</dbReference>
<keyword evidence="1" id="KW-0238">DNA-binding</keyword>
<dbReference type="EMBL" id="OOIN01000034">
    <property type="protein sequence ID" value="SPO30777.1"/>
    <property type="molecule type" value="Genomic_DNA"/>
</dbReference>
<dbReference type="Gene3D" id="1.10.150.130">
    <property type="match status" value="1"/>
</dbReference>
<organism evidence="4 5">
    <name type="scientific">Ustilago trichophora</name>
    <dbReference type="NCBI Taxonomy" id="86804"/>
    <lineage>
        <taxon>Eukaryota</taxon>
        <taxon>Fungi</taxon>
        <taxon>Dikarya</taxon>
        <taxon>Basidiomycota</taxon>
        <taxon>Ustilaginomycotina</taxon>
        <taxon>Ustilaginomycetes</taxon>
        <taxon>Ustilaginales</taxon>
        <taxon>Ustilaginaceae</taxon>
        <taxon>Ustilago</taxon>
    </lineage>
</organism>
<keyword evidence="2" id="KW-0233">DNA recombination</keyword>
<dbReference type="InterPro" id="IPR052925">
    <property type="entry name" value="Phage_Integrase-like_Recomb"/>
</dbReference>
<dbReference type="GO" id="GO:0006310">
    <property type="term" value="P:DNA recombination"/>
    <property type="evidence" value="ECO:0007669"/>
    <property type="project" value="UniProtKB-KW"/>
</dbReference>
<dbReference type="Proteomes" id="UP000324022">
    <property type="component" value="Unassembled WGS sequence"/>
</dbReference>
<evidence type="ECO:0000259" key="3">
    <source>
        <dbReference type="PROSITE" id="PS51898"/>
    </source>
</evidence>
<dbReference type="PROSITE" id="PS51898">
    <property type="entry name" value="TYR_RECOMBINASE"/>
    <property type="match status" value="1"/>
</dbReference>
<sequence>MQQPTAAFSKELSRCHRSKNICFLEALAVLEALCRFSPHWTGHRRVVIHVDNKNVEYGLWKGSIRDPATQTLFREIFALSALSGGFLPPVVQRNQLHQQPPPSFAPITGLSDLAAFLLWNGLSSSTRSRSATVCHNYLQCATRCGVAQPFPATATSLIEWCAHHQAENKSCSLLKRNLAALKSWHIDLGISTSAFHSDVVISHFVDTLLPIPRLRRQVGLTYSARSQSSFLKHYLVCAFSMTSERLAQVTRGFKRINGVPNPVAKLPITLPLLRRLVQALHSVCSSQHDRRMYRAAFCLAYACFLRAGEFTWEAQGDAAPLTVGSVSFADDNSFATVHLPSSKTDPFRTGVTLTAPAVPLLTCAISALAVICHGRPPSAPLFILEGDRPFSCSAFSSILRQCLRHCGIQPSSYSGHSFRQGAATSAASNGVNDDTIHALG</sequence>
<dbReference type="PANTHER" id="PTHR34605:SF3">
    <property type="entry name" value="P CELL-TYPE AGGLUTINATION PROTEIN MAP4-LIKE-RELATED"/>
    <property type="match status" value="1"/>
</dbReference>
<name>A0A5C3EM09_9BASI</name>
<dbReference type="GO" id="GO:0003677">
    <property type="term" value="F:DNA binding"/>
    <property type="evidence" value="ECO:0007669"/>
    <property type="project" value="UniProtKB-KW"/>
</dbReference>
<protein>
    <recommendedName>
        <fullName evidence="3">Tyr recombinase domain-containing protein</fullName>
    </recommendedName>
</protein>
<dbReference type="InterPro" id="IPR013762">
    <property type="entry name" value="Integrase-like_cat_sf"/>
</dbReference>
<accession>A0A5C3EM09</accession>